<dbReference type="Gene3D" id="3.30.70.20">
    <property type="match status" value="2"/>
</dbReference>
<dbReference type="Proteomes" id="UP000703590">
    <property type="component" value="Unassembled WGS sequence"/>
</dbReference>
<sequence>MAKKYGMIHDENLCIGCQACNIACRSENDIPESVYRLQVWVNGPKKLADGNMVFEYHRQSCVHCDDTPCVKVCPTKASYIDENGISLVNVDLCVGCLYCNAACPYDARYVHPEHKAPDKCTFCKESRLGRGEEPACVTVCPTDALVFGDINDPKSKISKVLSQRVTYRQKAHLGTEPKMFIVPNKKGGVQS</sequence>
<comment type="caution">
    <text evidence="6">The sequence shown here is derived from an EMBL/GenBank/DDBJ whole genome shotgun (WGS) entry which is preliminary data.</text>
</comment>
<dbReference type="Pfam" id="PF13247">
    <property type="entry name" value="Fer4_11"/>
    <property type="match status" value="1"/>
</dbReference>
<keyword evidence="3" id="KW-0408">Iron</keyword>
<dbReference type="InterPro" id="IPR017896">
    <property type="entry name" value="4Fe4S_Fe-S-bd"/>
</dbReference>
<dbReference type="EMBL" id="JAFHKK010000019">
    <property type="protein sequence ID" value="MBN2964914.1"/>
    <property type="molecule type" value="Genomic_DNA"/>
</dbReference>
<evidence type="ECO:0000313" key="6">
    <source>
        <dbReference type="EMBL" id="MBN2964914.1"/>
    </source>
</evidence>
<evidence type="ECO:0000256" key="1">
    <source>
        <dbReference type="ARBA" id="ARBA00022485"/>
    </source>
</evidence>
<dbReference type="SUPFAM" id="SSF54862">
    <property type="entry name" value="4Fe-4S ferredoxins"/>
    <property type="match status" value="1"/>
</dbReference>
<evidence type="ECO:0000256" key="2">
    <source>
        <dbReference type="ARBA" id="ARBA00022723"/>
    </source>
</evidence>
<name>A0ABS2WUP8_9BACT</name>
<feature type="domain" description="4Fe-4S ferredoxin-type" evidence="5">
    <location>
        <begin position="52"/>
        <end position="83"/>
    </location>
</feature>
<keyword evidence="7" id="KW-1185">Reference proteome</keyword>
<feature type="domain" description="4Fe-4S ferredoxin-type" evidence="5">
    <location>
        <begin position="84"/>
        <end position="113"/>
    </location>
</feature>
<evidence type="ECO:0000256" key="3">
    <source>
        <dbReference type="ARBA" id="ARBA00023004"/>
    </source>
</evidence>
<keyword evidence="4" id="KW-0411">Iron-sulfur</keyword>
<accession>A0ABS2WUP8</accession>
<proteinExistence type="predicted"/>
<dbReference type="CDD" id="cd10551">
    <property type="entry name" value="PsrB"/>
    <property type="match status" value="1"/>
</dbReference>
<feature type="domain" description="4Fe-4S ferredoxin-type" evidence="5">
    <location>
        <begin position="5"/>
        <end position="35"/>
    </location>
</feature>
<reference evidence="6 7" key="2">
    <citation type="submission" date="2021-02" db="EMBL/GenBank/DDBJ databases">
        <title>Sulfurospirillum tamanensis sp. nov.</title>
        <authorList>
            <person name="Frolova A."/>
            <person name="Merkel A."/>
            <person name="Slobodkin A."/>
        </authorList>
    </citation>
    <scope>NUCLEOTIDE SEQUENCE [LARGE SCALE GENOMIC DNA]</scope>
    <source>
        <strain evidence="6 7">T05b</strain>
    </source>
</reference>
<evidence type="ECO:0000313" key="7">
    <source>
        <dbReference type="Proteomes" id="UP000703590"/>
    </source>
</evidence>
<evidence type="ECO:0000256" key="4">
    <source>
        <dbReference type="ARBA" id="ARBA00023014"/>
    </source>
</evidence>
<keyword evidence="1" id="KW-0004">4Fe-4S</keyword>
<dbReference type="PROSITE" id="PS51379">
    <property type="entry name" value="4FE4S_FER_2"/>
    <property type="match status" value="3"/>
</dbReference>
<dbReference type="PROSITE" id="PS00198">
    <property type="entry name" value="4FE4S_FER_1"/>
    <property type="match status" value="1"/>
</dbReference>
<dbReference type="PANTHER" id="PTHR43177:SF3">
    <property type="entry name" value="PROTEIN NRFC HOMOLOG"/>
    <property type="match status" value="1"/>
</dbReference>
<dbReference type="InterPro" id="IPR017900">
    <property type="entry name" value="4Fe4S_Fe_S_CS"/>
</dbReference>
<dbReference type="InterPro" id="IPR050954">
    <property type="entry name" value="ET_IronSulfur_Cluster-Binding"/>
</dbReference>
<reference evidence="7" key="1">
    <citation type="submission" date="2021-02" db="EMBL/GenBank/DDBJ databases">
        <title>Sulfurospirillum tamanensis sp. nov.</title>
        <authorList>
            <person name="Merkel A.Y."/>
        </authorList>
    </citation>
    <scope>NUCLEOTIDE SEQUENCE [LARGE SCALE GENOMIC DNA]</scope>
    <source>
        <strain evidence="7">T05b</strain>
    </source>
</reference>
<reference evidence="6 7" key="3">
    <citation type="submission" date="2021-02" db="EMBL/GenBank/DDBJ databases">
        <authorList>
            <person name="Merkel A.Y."/>
        </authorList>
    </citation>
    <scope>NUCLEOTIDE SEQUENCE [LARGE SCALE GENOMIC DNA]</scope>
    <source>
        <strain evidence="6 7">T05b</strain>
    </source>
</reference>
<dbReference type="RefSeq" id="WP_205459461.1">
    <property type="nucleotide sequence ID" value="NZ_JAFHKK010000019.1"/>
</dbReference>
<protein>
    <submittedName>
        <fullName evidence="6">4Fe-4S dicluster domain-containing protein</fullName>
    </submittedName>
</protein>
<keyword evidence="2" id="KW-0479">Metal-binding</keyword>
<evidence type="ECO:0000259" key="5">
    <source>
        <dbReference type="PROSITE" id="PS51379"/>
    </source>
</evidence>
<dbReference type="PANTHER" id="PTHR43177">
    <property type="entry name" value="PROTEIN NRFC"/>
    <property type="match status" value="1"/>
</dbReference>
<organism evidence="6 7">
    <name type="scientific">Sulfurospirillum tamanense</name>
    <dbReference type="NCBI Taxonomy" id="2813362"/>
    <lineage>
        <taxon>Bacteria</taxon>
        <taxon>Pseudomonadati</taxon>
        <taxon>Campylobacterota</taxon>
        <taxon>Epsilonproteobacteria</taxon>
        <taxon>Campylobacterales</taxon>
        <taxon>Sulfurospirillaceae</taxon>
        <taxon>Sulfurospirillum</taxon>
    </lineage>
</organism>
<gene>
    <name evidence="6" type="ORF">JWV37_09000</name>
</gene>